<dbReference type="PRINTS" id="PR00081">
    <property type="entry name" value="GDHRDH"/>
</dbReference>
<comment type="similarity">
    <text evidence="1">Belongs to the short-chain dehydrogenases/reductases (SDR) family.</text>
</comment>
<organism evidence="4 5">
    <name type="scientific">Methylobacterium fujisawaense</name>
    <dbReference type="NCBI Taxonomy" id="107400"/>
    <lineage>
        <taxon>Bacteria</taxon>
        <taxon>Pseudomonadati</taxon>
        <taxon>Pseudomonadota</taxon>
        <taxon>Alphaproteobacteria</taxon>
        <taxon>Hyphomicrobiales</taxon>
        <taxon>Methylobacteriaceae</taxon>
        <taxon>Methylobacterium</taxon>
    </lineage>
</organism>
<dbReference type="InterPro" id="IPR036291">
    <property type="entry name" value="NAD(P)-bd_dom_sf"/>
</dbReference>
<dbReference type="SMART" id="SM00822">
    <property type="entry name" value="PKS_KR"/>
    <property type="match status" value="1"/>
</dbReference>
<dbReference type="EMBL" id="JACJIM010000001">
    <property type="protein sequence ID" value="MBA9060664.1"/>
    <property type="molecule type" value="Genomic_DNA"/>
</dbReference>
<evidence type="ECO:0000313" key="5">
    <source>
        <dbReference type="Proteomes" id="UP000565455"/>
    </source>
</evidence>
<reference evidence="4 5" key="1">
    <citation type="submission" date="2020-08" db="EMBL/GenBank/DDBJ databases">
        <title>Genomic Encyclopedia of Type Strains, Phase IV (KMG-IV): sequencing the most valuable type-strain genomes for metagenomic binning, comparative biology and taxonomic classification.</title>
        <authorList>
            <person name="Goeker M."/>
        </authorList>
    </citation>
    <scope>NUCLEOTIDE SEQUENCE [LARGE SCALE GENOMIC DNA]</scope>
    <source>
        <strain evidence="4 5">DSM 5686</strain>
    </source>
</reference>
<dbReference type="Proteomes" id="UP000565455">
    <property type="component" value="Unassembled WGS sequence"/>
</dbReference>
<gene>
    <name evidence="4" type="ORF">GGQ91_000025</name>
</gene>
<feature type="domain" description="Ketoreductase" evidence="3">
    <location>
        <begin position="46"/>
        <end position="200"/>
    </location>
</feature>
<dbReference type="InterPro" id="IPR057326">
    <property type="entry name" value="KR_dom"/>
</dbReference>
<dbReference type="CDD" id="cd05233">
    <property type="entry name" value="SDR_c"/>
    <property type="match status" value="1"/>
</dbReference>
<evidence type="ECO:0000259" key="3">
    <source>
        <dbReference type="SMART" id="SM00822"/>
    </source>
</evidence>
<dbReference type="InterPro" id="IPR002347">
    <property type="entry name" value="SDR_fam"/>
</dbReference>
<protein>
    <submittedName>
        <fullName evidence="4">NAD(P)-dependent dehydrogenase (Short-subunit alcohol dehydrogenase family)</fullName>
    </submittedName>
</protein>
<evidence type="ECO:0000256" key="2">
    <source>
        <dbReference type="ARBA" id="ARBA00023002"/>
    </source>
</evidence>
<name>A0ABR6D3H4_9HYPH</name>
<dbReference type="Gene3D" id="3.40.50.720">
    <property type="entry name" value="NAD(P)-binding Rossmann-like Domain"/>
    <property type="match status" value="1"/>
</dbReference>
<dbReference type="InterPro" id="IPR051122">
    <property type="entry name" value="SDR_DHRS6-like"/>
</dbReference>
<accession>A0ABR6D3H4</accession>
<dbReference type="PANTHER" id="PTHR43477">
    <property type="entry name" value="DIHYDROANTICAPSIN 7-DEHYDROGENASE"/>
    <property type="match status" value="1"/>
</dbReference>
<dbReference type="PANTHER" id="PTHR43477:SF1">
    <property type="entry name" value="DIHYDROANTICAPSIN 7-DEHYDROGENASE"/>
    <property type="match status" value="1"/>
</dbReference>
<sequence>MPANANFILAACDLVHVEGADPPSARERPSPYLDRANAGSKGFGVRRVIIYGGTGGIGLATARALRARGYALHLAARDADRLSKVAEDLGETRTTAGDVTDPDFASAVTEAAGPDLAGLVYAVGTINLRPLNRLTRADVEGDFAINALGAFSAVQAAAGALNAGAGAAGAGIVLFSTVAVAQGFAAHASVAMAKGAIEGMALSLAAELAPQIRINVVAPSLTRTPLAAGITGNETLAQGIAAMHALQRLGRPEDVGALAAFLVSEEAAWITGQVIGVDGGRSALRTKG</sequence>
<keyword evidence="5" id="KW-1185">Reference proteome</keyword>
<comment type="caution">
    <text evidence="4">The sequence shown here is derived from an EMBL/GenBank/DDBJ whole genome shotgun (WGS) entry which is preliminary data.</text>
</comment>
<evidence type="ECO:0000256" key="1">
    <source>
        <dbReference type="ARBA" id="ARBA00006484"/>
    </source>
</evidence>
<dbReference type="Pfam" id="PF13561">
    <property type="entry name" value="adh_short_C2"/>
    <property type="match status" value="1"/>
</dbReference>
<evidence type="ECO:0000313" key="4">
    <source>
        <dbReference type="EMBL" id="MBA9060664.1"/>
    </source>
</evidence>
<keyword evidence="2" id="KW-0560">Oxidoreductase</keyword>
<proteinExistence type="inferred from homology"/>
<dbReference type="SUPFAM" id="SSF51735">
    <property type="entry name" value="NAD(P)-binding Rossmann-fold domains"/>
    <property type="match status" value="1"/>
</dbReference>